<keyword evidence="1" id="KW-0472">Membrane</keyword>
<gene>
    <name evidence="2" type="ORF">ACFQ1E_05905</name>
</gene>
<accession>A0ABW3H3X3</accession>
<keyword evidence="1" id="KW-1133">Transmembrane helix</keyword>
<feature type="transmembrane region" description="Helical" evidence="1">
    <location>
        <begin position="77"/>
        <end position="96"/>
    </location>
</feature>
<evidence type="ECO:0000256" key="1">
    <source>
        <dbReference type="SAM" id="Phobius"/>
    </source>
</evidence>
<proteinExistence type="predicted"/>
<feature type="transmembrane region" description="Helical" evidence="1">
    <location>
        <begin position="102"/>
        <end position="124"/>
    </location>
</feature>
<dbReference type="EMBL" id="JBHTJG010000002">
    <property type="protein sequence ID" value="MFD0945867.1"/>
    <property type="molecule type" value="Genomic_DNA"/>
</dbReference>
<reference evidence="3" key="1">
    <citation type="journal article" date="2019" name="Int. J. Syst. Evol. Microbiol.">
        <title>The Global Catalogue of Microorganisms (GCM) 10K type strain sequencing project: providing services to taxonomists for standard genome sequencing and annotation.</title>
        <authorList>
            <consortium name="The Broad Institute Genomics Platform"/>
            <consortium name="The Broad Institute Genome Sequencing Center for Infectious Disease"/>
            <person name="Wu L."/>
            <person name="Ma J."/>
        </authorList>
    </citation>
    <scope>NUCLEOTIDE SEQUENCE [LARGE SCALE GENOMIC DNA]</scope>
    <source>
        <strain evidence="3">CCUG 62982</strain>
    </source>
</reference>
<sequence length="143" mass="15639">MRPKSVVLAERLYFAAWLLSAFLDIYSLWTRWDMLQRSLDLQTVGLAPAIVGGVLVALLYLGLLYLAVRMRSNLARWLLAIHALVLIVLALGNFYAGALAAGLPGVLMLAITLLRGFAVSRLFLRDAAAWYAGRYTPSSVSAA</sequence>
<comment type="caution">
    <text evidence="2">The sequence shown here is derived from an EMBL/GenBank/DDBJ whole genome shotgun (WGS) entry which is preliminary data.</text>
</comment>
<evidence type="ECO:0000313" key="3">
    <source>
        <dbReference type="Proteomes" id="UP001596977"/>
    </source>
</evidence>
<dbReference type="Proteomes" id="UP001596977">
    <property type="component" value="Unassembled WGS sequence"/>
</dbReference>
<keyword evidence="1" id="KW-0812">Transmembrane</keyword>
<protein>
    <submittedName>
        <fullName evidence="2">Uncharacterized protein</fullName>
    </submittedName>
</protein>
<evidence type="ECO:0000313" key="2">
    <source>
        <dbReference type="EMBL" id="MFD0945867.1"/>
    </source>
</evidence>
<name>A0ABW3H3X3_9SPHN</name>
<keyword evidence="3" id="KW-1185">Reference proteome</keyword>
<feature type="transmembrane region" description="Helical" evidence="1">
    <location>
        <begin position="49"/>
        <end position="68"/>
    </location>
</feature>
<organism evidence="2 3">
    <name type="scientific">Sphingomonas canadensis</name>
    <dbReference type="NCBI Taxonomy" id="1219257"/>
    <lineage>
        <taxon>Bacteria</taxon>
        <taxon>Pseudomonadati</taxon>
        <taxon>Pseudomonadota</taxon>
        <taxon>Alphaproteobacteria</taxon>
        <taxon>Sphingomonadales</taxon>
        <taxon>Sphingomonadaceae</taxon>
        <taxon>Sphingomonas</taxon>
    </lineage>
</organism>
<feature type="transmembrane region" description="Helical" evidence="1">
    <location>
        <begin position="12"/>
        <end position="29"/>
    </location>
</feature>
<dbReference type="RefSeq" id="WP_264943331.1">
    <property type="nucleotide sequence ID" value="NZ_JAPDRA010000002.1"/>
</dbReference>